<evidence type="ECO:0000313" key="13">
    <source>
        <dbReference type="EMBL" id="QIT01078.1"/>
    </source>
</evidence>
<evidence type="ECO:0000256" key="2">
    <source>
        <dbReference type="ARBA" id="ARBA00004229"/>
    </source>
</evidence>
<dbReference type="GeneID" id="54611464"/>
<dbReference type="FunFam" id="3.30.1360.10:FF:000039">
    <property type="entry name" value="DNA-directed RNA polymerase subunit alpha"/>
    <property type="match status" value="1"/>
</dbReference>
<evidence type="ECO:0000256" key="9">
    <source>
        <dbReference type="ARBA" id="ARBA00023163"/>
    </source>
</evidence>
<evidence type="ECO:0000256" key="1">
    <source>
        <dbReference type="ARBA" id="ARBA00004026"/>
    </source>
</evidence>
<dbReference type="FunFam" id="2.170.120.12:FF:000001">
    <property type="entry name" value="DNA-directed RNA polymerase subunit alpha"/>
    <property type="match status" value="1"/>
</dbReference>
<keyword evidence="6 13" id="KW-0934">Plastid</keyword>
<evidence type="ECO:0000256" key="6">
    <source>
        <dbReference type="ARBA" id="ARBA00022640"/>
    </source>
</evidence>
<keyword evidence="5" id="KW-0150">Chloroplast</keyword>
<dbReference type="GO" id="GO:0046983">
    <property type="term" value="F:protein dimerization activity"/>
    <property type="evidence" value="ECO:0007669"/>
    <property type="project" value="InterPro"/>
</dbReference>
<dbReference type="InterPro" id="IPR036603">
    <property type="entry name" value="RBP11-like"/>
</dbReference>
<evidence type="ECO:0000256" key="8">
    <source>
        <dbReference type="ARBA" id="ARBA00022695"/>
    </source>
</evidence>
<keyword evidence="8 11" id="KW-0548">Nucleotidyltransferase</keyword>
<dbReference type="SMART" id="SM00662">
    <property type="entry name" value="RPOLD"/>
    <property type="match status" value="1"/>
</dbReference>
<sequence>MVREKVRVSTRTLQWKCVESRADSKRLYYGRFILSPLMKGQADTIGIAMRRALLGEIEGTCITRAKSDKIPHEYSTIVGIQESVHEILMNLKKIVLRSNLYGTRDASICVKGPGYVTAQDIILPPSVEIVDNTQHIANLTEPINLCIGLQIERNRGYRIKTLNTFQDGSYPIYAVFMPVRNANHSSHSYVNGNEKQEILFLEIWTNGSLTPKEALYEASRNLIDLFIPFLHADEENLNLENNQHKVTLPLFTFHDGLAKLRKNKKEIALKSIFIDQLELPPRIYNCLKRSNIHTLLELLNNSQEDLMKMEHFRIEDVKRILDILEIEKHFA</sequence>
<dbReference type="InterPro" id="IPR011262">
    <property type="entry name" value="DNA-dir_RNA_pol_insert"/>
</dbReference>
<dbReference type="RefSeq" id="YP_009770376.1">
    <property type="nucleotide sequence ID" value="NC_047379.1"/>
</dbReference>
<dbReference type="InterPro" id="IPR036643">
    <property type="entry name" value="RNApol_insert_sf"/>
</dbReference>
<evidence type="ECO:0000256" key="4">
    <source>
        <dbReference type="ARBA" id="ARBA00022478"/>
    </source>
</evidence>
<protein>
    <recommendedName>
        <fullName evidence="11">DNA-directed RNA polymerase subunit alpha</fullName>
        <shortName evidence="11">RNAP subunit alpha</shortName>
        <ecNumber evidence="11">2.7.7.6</ecNumber>
    </recommendedName>
    <alternativeName>
        <fullName evidence="11">RNA polymerase subunit alpha</fullName>
    </alternativeName>
    <alternativeName>
        <fullName evidence="11">Transcriptase subunit alpha</fullName>
    </alternativeName>
</protein>
<dbReference type="GO" id="GO:0006351">
    <property type="term" value="P:DNA-templated transcription"/>
    <property type="evidence" value="ECO:0007669"/>
    <property type="project" value="UniProtKB-UniRule"/>
</dbReference>
<dbReference type="Pfam" id="PF01193">
    <property type="entry name" value="RNA_pol_L"/>
    <property type="match status" value="1"/>
</dbReference>
<feature type="region of interest" description="Alpha N-terminal domain (alpha-NTD)" evidence="11">
    <location>
        <begin position="1"/>
        <end position="234"/>
    </location>
</feature>
<dbReference type="EMBL" id="MN709863">
    <property type="protein sequence ID" value="QIT01078.1"/>
    <property type="molecule type" value="Genomic_DNA"/>
</dbReference>
<dbReference type="Gene3D" id="1.10.150.20">
    <property type="entry name" value="5' to 3' exonuclease, C-terminal subdomain"/>
    <property type="match status" value="1"/>
</dbReference>
<evidence type="ECO:0000256" key="5">
    <source>
        <dbReference type="ARBA" id="ARBA00022528"/>
    </source>
</evidence>
<dbReference type="EC" id="2.7.7.6" evidence="11"/>
<dbReference type="GO" id="GO:0003899">
    <property type="term" value="F:DNA-directed RNA polymerase activity"/>
    <property type="evidence" value="ECO:0007669"/>
    <property type="project" value="UniProtKB-UniRule"/>
</dbReference>
<keyword evidence="4 11" id="KW-0240">DNA-directed RNA polymerase</keyword>
<evidence type="ECO:0000259" key="12">
    <source>
        <dbReference type="SMART" id="SM00662"/>
    </source>
</evidence>
<evidence type="ECO:0000256" key="3">
    <source>
        <dbReference type="ARBA" id="ARBA00007123"/>
    </source>
</evidence>
<dbReference type="CDD" id="cd06928">
    <property type="entry name" value="RNAP_alpha_NTD"/>
    <property type="match status" value="1"/>
</dbReference>
<keyword evidence="7 11" id="KW-0808">Transferase</keyword>
<accession>A0A6H0EFD8</accession>
<name>A0A6H0EFD8_9FABA</name>
<comment type="similarity">
    <text evidence="3 11">Belongs to the RNA polymerase alpha chain family.</text>
</comment>
<keyword evidence="9 11" id="KW-0804">Transcription</keyword>
<comment type="domain">
    <text evidence="11">The N-terminal domain is essential for RNAP assembly and basal transcription, whereas the C-terminal domain is involved in interaction with transcriptional regulators and with upstream promoter elements.</text>
</comment>
<feature type="region of interest" description="Alpha C-terminal domain (alpha-CTD)" evidence="11">
    <location>
        <begin position="269"/>
        <end position="331"/>
    </location>
</feature>
<organism evidence="13">
    <name type="scientific">Umtiza listeriana</name>
    <dbReference type="NCBI Taxonomy" id="162936"/>
    <lineage>
        <taxon>Eukaryota</taxon>
        <taxon>Viridiplantae</taxon>
        <taxon>Streptophyta</taxon>
        <taxon>Embryophyta</taxon>
        <taxon>Tracheophyta</taxon>
        <taxon>Spermatophyta</taxon>
        <taxon>Magnoliopsida</taxon>
        <taxon>eudicotyledons</taxon>
        <taxon>Gunneridae</taxon>
        <taxon>Pentapetalae</taxon>
        <taxon>rosids</taxon>
        <taxon>fabids</taxon>
        <taxon>Fabales</taxon>
        <taxon>Fabaceae</taxon>
        <taxon>Caesalpinioideae</taxon>
        <taxon>Umtiza clade</taxon>
        <taxon>Umtiza</taxon>
    </lineage>
</organism>
<dbReference type="SUPFAM" id="SSF47789">
    <property type="entry name" value="C-terminal domain of RNA polymerase alpha subunit"/>
    <property type="match status" value="1"/>
</dbReference>
<dbReference type="NCBIfam" id="TIGR02027">
    <property type="entry name" value="rpoA"/>
    <property type="match status" value="1"/>
</dbReference>
<comment type="subunit">
    <text evidence="11">Homodimer. The RNAP catalytic core consists of 2 alpha, 1 beta, 1 beta' and 1 omega subunit. When a sigma factor is associated with the core the holoenzyme is formed, which can initiate transcription.</text>
</comment>
<proteinExistence type="inferred from homology"/>
<dbReference type="GO" id="GO:0000428">
    <property type="term" value="C:DNA-directed RNA polymerase complex"/>
    <property type="evidence" value="ECO:0007669"/>
    <property type="project" value="UniProtKB-KW"/>
</dbReference>
<dbReference type="Pfam" id="PF01000">
    <property type="entry name" value="RNA_pol_A_bac"/>
    <property type="match status" value="1"/>
</dbReference>
<dbReference type="InterPro" id="IPR011773">
    <property type="entry name" value="DNA-dir_RpoA"/>
</dbReference>
<dbReference type="SUPFAM" id="SSF56553">
    <property type="entry name" value="Insert subdomain of RNA polymerase alpha subunit"/>
    <property type="match status" value="1"/>
</dbReference>
<evidence type="ECO:0000256" key="7">
    <source>
        <dbReference type="ARBA" id="ARBA00022679"/>
    </source>
</evidence>
<gene>
    <name evidence="11 13" type="primary">rpoA</name>
</gene>
<evidence type="ECO:0000256" key="11">
    <source>
        <dbReference type="HAMAP-Rule" id="MF_00059"/>
    </source>
</evidence>
<comment type="function">
    <text evidence="1 11">DNA-dependent RNA polymerase catalyzes the transcription of DNA into RNA using the four ribonucleoside triphosphates as substrates.</text>
</comment>
<dbReference type="SUPFAM" id="SSF55257">
    <property type="entry name" value="RBP11-like subunits of RNA polymerase"/>
    <property type="match status" value="1"/>
</dbReference>
<dbReference type="Gene3D" id="3.30.1360.10">
    <property type="entry name" value="RNA polymerase, RBP11-like subunit"/>
    <property type="match status" value="1"/>
</dbReference>
<geneLocation type="plastid" evidence="13"/>
<feature type="domain" description="DNA-directed RNA polymerase RpoA/D/Rpb3-type" evidence="12">
    <location>
        <begin position="29"/>
        <end position="232"/>
    </location>
</feature>
<dbReference type="Pfam" id="PF03118">
    <property type="entry name" value="RNA_pol_A_CTD"/>
    <property type="match status" value="1"/>
</dbReference>
<dbReference type="GO" id="GO:0009507">
    <property type="term" value="C:chloroplast"/>
    <property type="evidence" value="ECO:0007669"/>
    <property type="project" value="UniProtKB-SubCell"/>
</dbReference>
<dbReference type="Gene3D" id="2.170.120.12">
    <property type="entry name" value="DNA-directed RNA polymerase, insert domain"/>
    <property type="match status" value="1"/>
</dbReference>
<dbReference type="AlphaFoldDB" id="A0A6H0EFD8"/>
<dbReference type="HAMAP" id="MF_00059">
    <property type="entry name" value="RNApol_bact_RpoA"/>
    <property type="match status" value="1"/>
</dbReference>
<reference evidence="13" key="1">
    <citation type="journal article" date="2020" name="Syst. Biol.">
        <title>Exploration of Plastid Phylogenomic Conflict Yields New Insights into the Deep Relationships of Leguminosae.</title>
        <authorList>
            <person name="Zhang R."/>
            <person name="Wang Y.H."/>
            <person name="Jin J.J."/>
            <person name="Stull G.W."/>
            <person name="Bruneau A."/>
            <person name="Cardoso D."/>
            <person name="de Queiroz L.P."/>
            <person name="Moore M.J."/>
            <person name="Zhang S.D."/>
            <person name="Chen S.Y."/>
            <person name="Wang J."/>
            <person name="Li D.Z."/>
            <person name="Yi T.S."/>
        </authorList>
    </citation>
    <scope>NUCLEOTIDE SEQUENCE</scope>
    <source>
        <tissue evidence="13">Fresh</tissue>
    </source>
</reference>
<dbReference type="FunFam" id="1.10.150.20:FF:000021">
    <property type="entry name" value="DNA-directed RNA polymerase subunit alpha"/>
    <property type="match status" value="1"/>
</dbReference>
<dbReference type="InterPro" id="IPR011260">
    <property type="entry name" value="RNAP_asu_C"/>
</dbReference>
<dbReference type="InterPro" id="IPR011263">
    <property type="entry name" value="DNA-dir_RNA_pol_RpoA/D/Rpb3"/>
</dbReference>
<comment type="subcellular location">
    <subcellularLocation>
        <location evidence="2">Plastid</location>
        <location evidence="2">Chloroplast</location>
    </subcellularLocation>
</comment>
<comment type="catalytic activity">
    <reaction evidence="10 11">
        <text>RNA(n) + a ribonucleoside 5'-triphosphate = RNA(n+1) + diphosphate</text>
        <dbReference type="Rhea" id="RHEA:21248"/>
        <dbReference type="Rhea" id="RHEA-COMP:14527"/>
        <dbReference type="Rhea" id="RHEA-COMP:17342"/>
        <dbReference type="ChEBI" id="CHEBI:33019"/>
        <dbReference type="ChEBI" id="CHEBI:61557"/>
        <dbReference type="ChEBI" id="CHEBI:140395"/>
        <dbReference type="EC" id="2.7.7.6"/>
    </reaction>
</comment>
<evidence type="ECO:0000256" key="10">
    <source>
        <dbReference type="ARBA" id="ARBA00048552"/>
    </source>
</evidence>
<dbReference type="GO" id="GO:0003677">
    <property type="term" value="F:DNA binding"/>
    <property type="evidence" value="ECO:0007669"/>
    <property type="project" value="UniProtKB-UniRule"/>
</dbReference>